<evidence type="ECO:0000313" key="2">
    <source>
        <dbReference type="Proteomes" id="UP000447393"/>
    </source>
</evidence>
<dbReference type="GO" id="GO:0008270">
    <property type="term" value="F:zinc ion binding"/>
    <property type="evidence" value="ECO:0007669"/>
    <property type="project" value="UniProtKB-KW"/>
</dbReference>
<dbReference type="Proteomes" id="UP000447393">
    <property type="component" value="Unassembled WGS sequence"/>
</dbReference>
<reference evidence="1 2" key="1">
    <citation type="submission" date="2019-11" db="EMBL/GenBank/DDBJ databases">
        <title>Genome sequences of 17 halophilic strains isolated from different environments.</title>
        <authorList>
            <person name="Furrow R.E."/>
        </authorList>
    </citation>
    <scope>NUCLEOTIDE SEQUENCE [LARGE SCALE GENOMIC DNA]</scope>
    <source>
        <strain evidence="1 2">22505_10_Sand</strain>
    </source>
</reference>
<dbReference type="RefSeq" id="WP_160915582.1">
    <property type="nucleotide sequence ID" value="NZ_WMEZ01000004.1"/>
</dbReference>
<evidence type="ECO:0000313" key="1">
    <source>
        <dbReference type="EMBL" id="MYL50274.1"/>
    </source>
</evidence>
<accession>A0A845E3F6</accession>
<keyword evidence="1" id="KW-0863">Zinc-finger</keyword>
<keyword evidence="1" id="KW-0479">Metal-binding</keyword>
<proteinExistence type="predicted"/>
<sequence length="132" mass="15365">MLDQKVLKQINKLEKENCKGCEKIVGLSHKNFASKVCKSCPIGKEIRNLGAKVEITKTQRVLNKGEDMTYEDILFLLRNEVEIQDIFRAVGLTHASFRTYMKRHERDTHGRPLPKKRERVSLERIWSASIVR</sequence>
<protein>
    <submittedName>
        <fullName evidence="1">Zinc-finger domain-containing protein</fullName>
    </submittedName>
</protein>
<dbReference type="Pfam" id="PF10782">
    <property type="entry name" value="zf-C2HCIx2C"/>
    <property type="match status" value="1"/>
</dbReference>
<dbReference type="InterPro" id="IPR019718">
    <property type="entry name" value="DUF2602"/>
</dbReference>
<dbReference type="EMBL" id="WMEZ01000004">
    <property type="protein sequence ID" value="MYL50274.1"/>
    <property type="molecule type" value="Genomic_DNA"/>
</dbReference>
<dbReference type="AlphaFoldDB" id="A0A845E3F6"/>
<comment type="caution">
    <text evidence="1">The sequence shown here is derived from an EMBL/GenBank/DDBJ whole genome shotgun (WGS) entry which is preliminary data.</text>
</comment>
<keyword evidence="1" id="KW-0862">Zinc</keyword>
<name>A0A845E3F6_9BACI</name>
<dbReference type="OrthoDB" id="2974116at2"/>
<gene>
    <name evidence="1" type="ORF">GLV98_12320</name>
</gene>
<organism evidence="1 2">
    <name type="scientific">Halobacillus litoralis</name>
    <dbReference type="NCBI Taxonomy" id="45668"/>
    <lineage>
        <taxon>Bacteria</taxon>
        <taxon>Bacillati</taxon>
        <taxon>Bacillota</taxon>
        <taxon>Bacilli</taxon>
        <taxon>Bacillales</taxon>
        <taxon>Bacillaceae</taxon>
        <taxon>Halobacillus</taxon>
    </lineage>
</organism>